<evidence type="ECO:0000256" key="14">
    <source>
        <dbReference type="ARBA" id="ARBA00023242"/>
    </source>
</evidence>
<evidence type="ECO:0000256" key="8">
    <source>
        <dbReference type="ARBA" id="ARBA00022840"/>
    </source>
</evidence>
<keyword evidence="2" id="KW-0004">4Fe-4S</keyword>
<keyword evidence="5" id="KW-0227">DNA damage</keyword>
<evidence type="ECO:0000256" key="1">
    <source>
        <dbReference type="ARBA" id="ARBA00004123"/>
    </source>
</evidence>
<keyword evidence="12" id="KW-0234">DNA repair</keyword>
<dbReference type="InterPro" id="IPR010614">
    <property type="entry name" value="RAD3-like_helicase_DEAD"/>
</dbReference>
<gene>
    <name evidence="18" type="ORF">NTJ_13867</name>
</gene>
<dbReference type="Proteomes" id="UP001307889">
    <property type="component" value="Chromosome 12"/>
</dbReference>
<dbReference type="InterPro" id="IPR027417">
    <property type="entry name" value="P-loop_NTPase"/>
</dbReference>
<evidence type="ECO:0000313" key="19">
    <source>
        <dbReference type="Proteomes" id="UP001307889"/>
    </source>
</evidence>
<evidence type="ECO:0000256" key="2">
    <source>
        <dbReference type="ARBA" id="ARBA00022485"/>
    </source>
</evidence>
<keyword evidence="19" id="KW-1185">Reference proteome</keyword>
<evidence type="ECO:0000256" key="10">
    <source>
        <dbReference type="ARBA" id="ARBA00023014"/>
    </source>
</evidence>
<name>A0ABN7B9I6_9HEMI</name>
<feature type="coiled-coil region" evidence="15">
    <location>
        <begin position="283"/>
        <end position="341"/>
    </location>
</feature>
<keyword evidence="7" id="KW-0347">Helicase</keyword>
<keyword evidence="9" id="KW-0408">Iron</keyword>
<evidence type="ECO:0000256" key="13">
    <source>
        <dbReference type="ARBA" id="ARBA00023235"/>
    </source>
</evidence>
<keyword evidence="11" id="KW-0238">DNA-binding</keyword>
<evidence type="ECO:0000313" key="18">
    <source>
        <dbReference type="EMBL" id="BET01051.1"/>
    </source>
</evidence>
<protein>
    <submittedName>
        <fullName evidence="18">Novel helicase-like</fullName>
    </submittedName>
</protein>
<keyword evidence="10" id="KW-0411">Iron-sulfur</keyword>
<evidence type="ECO:0000256" key="9">
    <source>
        <dbReference type="ARBA" id="ARBA00023004"/>
    </source>
</evidence>
<dbReference type="NCBIfam" id="TIGR00604">
    <property type="entry name" value="rad3"/>
    <property type="match status" value="1"/>
</dbReference>
<reference evidence="18 19" key="1">
    <citation type="submission" date="2023-09" db="EMBL/GenBank/DDBJ databases">
        <title>Nesidiocoris tenuis whole genome shotgun sequence.</title>
        <authorList>
            <person name="Shibata T."/>
            <person name="Shimoda M."/>
            <person name="Kobayashi T."/>
            <person name="Uehara T."/>
        </authorList>
    </citation>
    <scope>NUCLEOTIDE SEQUENCE [LARGE SCALE GENOMIC DNA]</scope>
    <source>
        <strain evidence="18 19">Japan</strain>
    </source>
</reference>
<dbReference type="SMART" id="SM00491">
    <property type="entry name" value="HELICc2"/>
    <property type="match status" value="1"/>
</dbReference>
<evidence type="ECO:0000256" key="12">
    <source>
        <dbReference type="ARBA" id="ARBA00023204"/>
    </source>
</evidence>
<feature type="compositionally biased region" description="Low complexity" evidence="16">
    <location>
        <begin position="770"/>
        <end position="783"/>
    </location>
</feature>
<dbReference type="InterPro" id="IPR057498">
    <property type="entry name" value="Rtel1_ARCH"/>
</dbReference>
<dbReference type="InterPro" id="IPR006554">
    <property type="entry name" value="Helicase-like_DEXD_c2"/>
</dbReference>
<feature type="region of interest" description="Disordered" evidence="16">
    <location>
        <begin position="769"/>
        <end position="795"/>
    </location>
</feature>
<evidence type="ECO:0000256" key="15">
    <source>
        <dbReference type="SAM" id="Coils"/>
    </source>
</evidence>
<proteinExistence type="predicted"/>
<evidence type="ECO:0000256" key="7">
    <source>
        <dbReference type="ARBA" id="ARBA00022806"/>
    </source>
</evidence>
<dbReference type="InterPro" id="IPR045028">
    <property type="entry name" value="DinG/Rad3-like"/>
</dbReference>
<keyword evidence="13" id="KW-0413">Isomerase</keyword>
<dbReference type="Pfam" id="PF13307">
    <property type="entry name" value="Helicase_C_2"/>
    <property type="match status" value="1"/>
</dbReference>
<keyword evidence="3" id="KW-0479">Metal-binding</keyword>
<dbReference type="EMBL" id="AP028920">
    <property type="protein sequence ID" value="BET01051.1"/>
    <property type="molecule type" value="Genomic_DNA"/>
</dbReference>
<keyword evidence="15" id="KW-0175">Coiled coil</keyword>
<organism evidence="18 19">
    <name type="scientific">Nesidiocoris tenuis</name>
    <dbReference type="NCBI Taxonomy" id="355587"/>
    <lineage>
        <taxon>Eukaryota</taxon>
        <taxon>Metazoa</taxon>
        <taxon>Ecdysozoa</taxon>
        <taxon>Arthropoda</taxon>
        <taxon>Hexapoda</taxon>
        <taxon>Insecta</taxon>
        <taxon>Pterygota</taxon>
        <taxon>Neoptera</taxon>
        <taxon>Paraneoptera</taxon>
        <taxon>Hemiptera</taxon>
        <taxon>Heteroptera</taxon>
        <taxon>Panheteroptera</taxon>
        <taxon>Cimicomorpha</taxon>
        <taxon>Miridae</taxon>
        <taxon>Dicyphina</taxon>
        <taxon>Nesidiocoris</taxon>
    </lineage>
</organism>
<sequence length="970" mass="109444">MDDIIDLTDSQMAQAAETPQPPTHVNIEGVDVAFPFKPYDVQEVYMSKVIKTLNQRSVAALESPTGTGKTLSLLCSTLAWLEKEKQANMRGYKKGGPEDDYSNDWGGAGKYFRKVVYYASRTHSQLSKAMAELRRTPYRHVRATIIASRDQLCIHPDLPVEENLHTKNAFCQTHVSAKTCRFYTRVESVKSDPSFFQVKDIEDLVARSKKTGCCPFYLTRHLQEEAEVVFLPYDYIFDRSIRRRLNLNFNGAIVILDEGHNIEGKCEEAASVELSSTDIAVGIRDITEEMKKIHEELNSLDEEMIERSYTTEDLIFMKEKLIALEEAFDEFMKNLKESSREYRPDTLKSLLGQATIDEESHSRLESGLGAVYDVVVAQNSVNSRTRHQACTLRKVADFISAPFQLDVFSPKNLNSFVVHAELVFEATKRNNFGTPISANDRSKAKGIKFDLWCLNPSVGMHPLGNVHSLILTSGTLSPLKNAILELGLKNFEAVRNGAELQTAELGHVVSQDQFMIFALGKGPNNVQLSSGYANKDNLSYWEELGFVLQNFIRLIPDGVLMFFPSYGALNKAINTWKFKGLWDRLNAIKPLFSEETDKRRFNMAVEGYRTSVDAKKGGVLMGVCRGKMSEGIDFSDQYGRAVVVCGLPYASFVNPRIKCKMRYIDSLGIRELRGDDWYRNDATKAVNQATGRVIRHAKDVGVILLCDAKFEQPGIQAAMSSWLKPVRTMRSFGEAVSALRCFFRKHPVLFKKEAPVATSACVPAPAVDLTSAPSSSSSAGPTSCKLPTRPLEKPSKSSCLEILAEDDNENDVAPKKLPPNSPIKSWRQVVRQATNVEITGPATKRSSRPTPFIPNKMRVEPDTPENRQKTRLMNEYKFLLHEIKRTLDDKSYQIFFNVLKMYQKDKDLTIYMDKLSIFFPKDDPLLSDYFRDCHKFLTSEHKKRFIEYCAVNGYGVVVSSSRILEEPPEP</sequence>
<dbReference type="InterPro" id="IPR013020">
    <property type="entry name" value="Rad3/Chl1-like"/>
</dbReference>
<evidence type="ECO:0000256" key="4">
    <source>
        <dbReference type="ARBA" id="ARBA00022741"/>
    </source>
</evidence>
<accession>A0ABN7B9I6</accession>
<dbReference type="SMART" id="SM00488">
    <property type="entry name" value="DEXDc2"/>
    <property type="match status" value="1"/>
</dbReference>
<keyword evidence="4" id="KW-0547">Nucleotide-binding</keyword>
<dbReference type="InterPro" id="IPR014013">
    <property type="entry name" value="Helic_SF1/SF2_ATP-bd_DinG/Rad3"/>
</dbReference>
<dbReference type="CDD" id="cd18788">
    <property type="entry name" value="SF2_C_XPD"/>
    <property type="match status" value="1"/>
</dbReference>
<comment type="subcellular location">
    <subcellularLocation>
        <location evidence="1">Nucleus</location>
    </subcellularLocation>
</comment>
<evidence type="ECO:0000256" key="5">
    <source>
        <dbReference type="ARBA" id="ARBA00022763"/>
    </source>
</evidence>
<evidence type="ECO:0000259" key="17">
    <source>
        <dbReference type="PROSITE" id="PS51193"/>
    </source>
</evidence>
<dbReference type="Pfam" id="PF06733">
    <property type="entry name" value="DEAD_2"/>
    <property type="match status" value="1"/>
</dbReference>
<feature type="region of interest" description="Disordered" evidence="16">
    <location>
        <begin position="840"/>
        <end position="864"/>
    </location>
</feature>
<dbReference type="InterPro" id="IPR006555">
    <property type="entry name" value="ATP-dep_Helicase_C"/>
</dbReference>
<keyword evidence="6" id="KW-0378">Hydrolase</keyword>
<dbReference type="PANTHER" id="PTHR11472:SF34">
    <property type="entry name" value="REGULATOR OF TELOMERE ELONGATION HELICASE 1"/>
    <property type="match status" value="1"/>
</dbReference>
<dbReference type="PANTHER" id="PTHR11472">
    <property type="entry name" value="DNA REPAIR DEAD HELICASE RAD3/XP-D SUBFAMILY MEMBER"/>
    <property type="match status" value="1"/>
</dbReference>
<dbReference type="Pfam" id="PF23109">
    <property type="entry name" value="ARCH_RTEL1"/>
    <property type="match status" value="1"/>
</dbReference>
<evidence type="ECO:0000256" key="6">
    <source>
        <dbReference type="ARBA" id="ARBA00022801"/>
    </source>
</evidence>
<dbReference type="Gene3D" id="3.40.50.300">
    <property type="entry name" value="P-loop containing nucleotide triphosphate hydrolases"/>
    <property type="match status" value="2"/>
</dbReference>
<keyword evidence="14" id="KW-0539">Nucleus</keyword>
<feature type="domain" description="Helicase ATP-binding" evidence="17">
    <location>
        <begin position="28"/>
        <end position="311"/>
    </location>
</feature>
<keyword evidence="8" id="KW-0067">ATP-binding</keyword>
<dbReference type="SUPFAM" id="SSF52540">
    <property type="entry name" value="P-loop containing nucleoside triphosphate hydrolases"/>
    <property type="match status" value="1"/>
</dbReference>
<evidence type="ECO:0000256" key="11">
    <source>
        <dbReference type="ARBA" id="ARBA00023125"/>
    </source>
</evidence>
<evidence type="ECO:0000256" key="16">
    <source>
        <dbReference type="SAM" id="MobiDB-lite"/>
    </source>
</evidence>
<dbReference type="PROSITE" id="PS51193">
    <property type="entry name" value="HELICASE_ATP_BIND_2"/>
    <property type="match status" value="1"/>
</dbReference>
<evidence type="ECO:0000256" key="3">
    <source>
        <dbReference type="ARBA" id="ARBA00022723"/>
    </source>
</evidence>